<accession>A0ABN7PRA6</accession>
<dbReference type="EMBL" id="CAJPVI010000002">
    <property type="protein sequence ID" value="CAG2132193.1"/>
    <property type="molecule type" value="Genomic_DNA"/>
</dbReference>
<dbReference type="RefSeq" id="WP_211951791.1">
    <property type="nucleotide sequence ID" value="NZ_CAJPVI010000002.1"/>
</dbReference>
<organism evidence="1 2">
    <name type="scientific">Cupriavidus numazuensis</name>
    <dbReference type="NCBI Taxonomy" id="221992"/>
    <lineage>
        <taxon>Bacteria</taxon>
        <taxon>Pseudomonadati</taxon>
        <taxon>Pseudomonadota</taxon>
        <taxon>Betaproteobacteria</taxon>
        <taxon>Burkholderiales</taxon>
        <taxon>Burkholderiaceae</taxon>
        <taxon>Cupriavidus</taxon>
    </lineage>
</organism>
<evidence type="ECO:0000313" key="2">
    <source>
        <dbReference type="Proteomes" id="UP000672657"/>
    </source>
</evidence>
<gene>
    <name evidence="1" type="ORF">LMG26411_00573</name>
</gene>
<name>A0ABN7PRA6_9BURK</name>
<dbReference type="Proteomes" id="UP000672657">
    <property type="component" value="Unassembled WGS sequence"/>
</dbReference>
<keyword evidence="2" id="KW-1185">Reference proteome</keyword>
<protein>
    <submittedName>
        <fullName evidence="1">Uncharacterized protein</fullName>
    </submittedName>
</protein>
<evidence type="ECO:0000313" key="1">
    <source>
        <dbReference type="EMBL" id="CAG2132193.1"/>
    </source>
</evidence>
<reference evidence="1 2" key="1">
    <citation type="submission" date="2021-03" db="EMBL/GenBank/DDBJ databases">
        <authorList>
            <person name="Peeters C."/>
        </authorList>
    </citation>
    <scope>NUCLEOTIDE SEQUENCE [LARGE SCALE GENOMIC DNA]</scope>
    <source>
        <strain evidence="1 2">LMG 26411</strain>
    </source>
</reference>
<proteinExistence type="predicted"/>
<sequence>MTAKKRKMQTAWSNGEIRTLRREWKNDKPVKDWAHKIPNRTVLAIKARANELGLGPRKVSLAGRSIAWSLMKQLLADGKPRSTLQMSREINVSRRSLDHCTRQMHGKSLRVGDWGPQGLDGVRPRLWALGKGKDKPRPPKQDRAERHHMLWLRLKKDPERLGLHYARCKNRNAERAGRLIRRDPAAAWIGTPPNHTTP</sequence>
<comment type="caution">
    <text evidence="1">The sequence shown here is derived from an EMBL/GenBank/DDBJ whole genome shotgun (WGS) entry which is preliminary data.</text>
</comment>